<gene>
    <name evidence="2" type="primary">pld</name>
    <name evidence="2" type="ORF">CULCOIPH005_01460</name>
</gene>
<protein>
    <submittedName>
        <fullName evidence="2">Phospholipase D</fullName>
    </submittedName>
</protein>
<dbReference type="SUPFAM" id="SSF51695">
    <property type="entry name" value="PLC-like phosphodiesterases"/>
    <property type="match status" value="1"/>
</dbReference>
<evidence type="ECO:0000313" key="3">
    <source>
        <dbReference type="Proteomes" id="UP001205910"/>
    </source>
</evidence>
<dbReference type="Gene3D" id="3.20.20.190">
    <property type="entry name" value="Phosphatidylinositol (PI) phosphodiesterase"/>
    <property type="match status" value="1"/>
</dbReference>
<comment type="caution">
    <text evidence="2">The sequence shown here is derived from an EMBL/GenBank/DDBJ whole genome shotgun (WGS) entry which is preliminary data.</text>
</comment>
<evidence type="ECO:0000256" key="1">
    <source>
        <dbReference type="SAM" id="SignalP"/>
    </source>
</evidence>
<evidence type="ECO:0000313" key="2">
    <source>
        <dbReference type="EMBL" id="GJJ41957.1"/>
    </source>
</evidence>
<name>A0ABD0BEW7_CORUL</name>
<proteinExistence type="predicted"/>
<sequence>MMKKKVVLFLSIIMGILLPVGNAVATPVSHDAASTGNRPVYAIAHRVLTTQGVDDAVAIGANALEIDFTAWRGGWWADHDGIPTSAGATAEAIFKHIAEKRNQGANITFTWLDIKNPDYCTDPDSVCSINALRDLARKYLEPAGVRVLYGFYKTVGGPGWKTITSDLRDNEAVALSGPTHDVLNDFAKAGDEILTKQKIADYGYYDINQGFGNCYGDGNKTCDQLRKSSEARDQGQLGKTFGWTITTGQDDRVNDLLGKAHVDGMIFGFKVTHFYRHADTENSFKAIKTWVDKHSDTHHLATAADNPW</sequence>
<dbReference type="InterPro" id="IPR016674">
    <property type="entry name" value="SMase_D/PLipase_D"/>
</dbReference>
<dbReference type="CDD" id="cd08576">
    <property type="entry name" value="GDPD_like_SMaseD_PLD"/>
    <property type="match status" value="1"/>
</dbReference>
<accession>A0ABD0BEW7</accession>
<reference evidence="2 3" key="1">
    <citation type="submission" date="2021-11" db="EMBL/GenBank/DDBJ databases">
        <title>Whole genome sequences of diphtheriae toxin producing Corynebacterium ulcerans isolates from cats in Osaka, Japan.</title>
        <authorList>
            <person name="Umeda K."/>
            <person name="Hirai Y."/>
        </authorList>
    </citation>
    <scope>NUCLEOTIDE SEQUENCE [LARGE SCALE GENOMIC DNA]</scope>
    <source>
        <strain evidence="2 3">12109B-1</strain>
    </source>
</reference>
<feature type="signal peptide" evidence="1">
    <location>
        <begin position="1"/>
        <end position="25"/>
    </location>
</feature>
<dbReference type="EMBL" id="BQFK01000001">
    <property type="protein sequence ID" value="GJJ41957.1"/>
    <property type="molecule type" value="Genomic_DNA"/>
</dbReference>
<keyword evidence="1" id="KW-0732">Signal</keyword>
<organism evidence="2 3">
    <name type="scientific">Corynebacterium ulcerans</name>
    <dbReference type="NCBI Taxonomy" id="65058"/>
    <lineage>
        <taxon>Bacteria</taxon>
        <taxon>Bacillati</taxon>
        <taxon>Actinomycetota</taxon>
        <taxon>Actinomycetes</taxon>
        <taxon>Mycobacteriales</taxon>
        <taxon>Corynebacteriaceae</taxon>
        <taxon>Corynebacterium</taxon>
    </lineage>
</organism>
<feature type="chain" id="PRO_5044745387" evidence="1">
    <location>
        <begin position="26"/>
        <end position="308"/>
    </location>
</feature>
<dbReference type="AlphaFoldDB" id="A0ABD0BEW7"/>
<dbReference type="PIRSF" id="PIRSF016632">
    <property type="entry name" value="Phospholipase_actinobac/fun"/>
    <property type="match status" value="1"/>
</dbReference>
<dbReference type="Proteomes" id="UP001205910">
    <property type="component" value="Unassembled WGS sequence"/>
</dbReference>
<dbReference type="InterPro" id="IPR017946">
    <property type="entry name" value="PLC-like_Pdiesterase_TIM-brl"/>
</dbReference>